<gene>
    <name evidence="2" type="ORF">N0D28_10255</name>
</gene>
<dbReference type="Proteomes" id="UP001060261">
    <property type="component" value="Chromosome"/>
</dbReference>
<dbReference type="InterPro" id="IPR007295">
    <property type="entry name" value="DUF402"/>
</dbReference>
<evidence type="ECO:0000313" key="2">
    <source>
        <dbReference type="EMBL" id="UWX63139.1"/>
    </source>
</evidence>
<evidence type="ECO:0000313" key="3">
    <source>
        <dbReference type="Proteomes" id="UP001060261"/>
    </source>
</evidence>
<feature type="domain" description="DUF402" evidence="1">
    <location>
        <begin position="58"/>
        <end position="166"/>
    </location>
</feature>
<sequence>MKRKVFDRRIWPRAISGEQTALNLPGGLIVDYRAGEVTAPKWVSVAGRALCILDSGYRWVHYAPSGATHALTVQLDASDRVQQLYVDVGEASGIGADGLPWMDDLYLDVVGLVDVQPDGRWQVTATEVIDQNELEEALQSGRVTPQQHAFAWAEADGVVSALHAQSFGPLEVMRRYLQDPYT</sequence>
<keyword evidence="3" id="KW-1185">Reference proteome</keyword>
<accession>A0ABY5YDM1</accession>
<organism evidence="2 3">
    <name type="scientific">Deinococcus rubellus</name>
    <dbReference type="NCBI Taxonomy" id="1889240"/>
    <lineage>
        <taxon>Bacteria</taxon>
        <taxon>Thermotogati</taxon>
        <taxon>Deinococcota</taxon>
        <taxon>Deinococci</taxon>
        <taxon>Deinococcales</taxon>
        <taxon>Deinococcaceae</taxon>
        <taxon>Deinococcus</taxon>
    </lineage>
</organism>
<name>A0ABY5YDM1_9DEIO</name>
<dbReference type="RefSeq" id="WP_260559432.1">
    <property type="nucleotide sequence ID" value="NZ_BAABEC010000179.1"/>
</dbReference>
<proteinExistence type="predicted"/>
<dbReference type="Pfam" id="PF04167">
    <property type="entry name" value="DUF402"/>
    <property type="match status" value="1"/>
</dbReference>
<dbReference type="PANTHER" id="PTHR41271">
    <property type="entry name" value="DUF402 DOMAIN-CONTAINING PROTEIN"/>
    <property type="match status" value="1"/>
</dbReference>
<dbReference type="SUPFAM" id="SSF159234">
    <property type="entry name" value="FomD-like"/>
    <property type="match status" value="1"/>
</dbReference>
<evidence type="ECO:0000259" key="1">
    <source>
        <dbReference type="Pfam" id="PF04167"/>
    </source>
</evidence>
<dbReference type="InterPro" id="IPR035930">
    <property type="entry name" value="FomD-like_sf"/>
</dbReference>
<protein>
    <submittedName>
        <fullName evidence="2">DUF402 domain-containing protein</fullName>
    </submittedName>
</protein>
<reference evidence="2" key="1">
    <citation type="submission" date="2022-09" db="EMBL/GenBank/DDBJ databases">
        <title>genome sequence of Deinococcus rubellus.</title>
        <authorList>
            <person name="Srinivasan S."/>
        </authorList>
    </citation>
    <scope>NUCLEOTIDE SEQUENCE</scope>
    <source>
        <strain evidence="2">Ant6</strain>
    </source>
</reference>
<dbReference type="Gene3D" id="2.40.380.10">
    <property type="entry name" value="FomD-like"/>
    <property type="match status" value="1"/>
</dbReference>
<dbReference type="EMBL" id="CP104213">
    <property type="protein sequence ID" value="UWX63139.1"/>
    <property type="molecule type" value="Genomic_DNA"/>
</dbReference>
<dbReference type="PANTHER" id="PTHR41271:SF1">
    <property type="entry name" value="DUF402 DOMAIN-CONTAINING PROTEIN"/>
    <property type="match status" value="1"/>
</dbReference>